<organism evidence="1 2">
    <name type="scientific">Actinomadura vinacea</name>
    <dbReference type="NCBI Taxonomy" id="115336"/>
    <lineage>
        <taxon>Bacteria</taxon>
        <taxon>Bacillati</taxon>
        <taxon>Actinomycetota</taxon>
        <taxon>Actinomycetes</taxon>
        <taxon>Streptosporangiales</taxon>
        <taxon>Thermomonosporaceae</taxon>
        <taxon>Actinomadura</taxon>
    </lineage>
</organism>
<gene>
    <name evidence="1" type="ORF">GCM10010191_39880</name>
</gene>
<evidence type="ECO:0000313" key="2">
    <source>
        <dbReference type="Proteomes" id="UP001501231"/>
    </source>
</evidence>
<evidence type="ECO:0000313" key="1">
    <source>
        <dbReference type="EMBL" id="GAA2423759.1"/>
    </source>
</evidence>
<sequence length="75" mass="8717">MRTQTRYFSEPFRRAYAEGYAEGYAKGILWILDQRRVGLTEEQRRRIRGCTDPEEADAWGKRVLDVSSADELFAG</sequence>
<proteinExistence type="predicted"/>
<reference evidence="1 2" key="1">
    <citation type="journal article" date="2019" name="Int. J. Syst. Evol. Microbiol.">
        <title>The Global Catalogue of Microorganisms (GCM) 10K type strain sequencing project: providing services to taxonomists for standard genome sequencing and annotation.</title>
        <authorList>
            <consortium name="The Broad Institute Genomics Platform"/>
            <consortium name="The Broad Institute Genome Sequencing Center for Infectious Disease"/>
            <person name="Wu L."/>
            <person name="Ma J."/>
        </authorList>
    </citation>
    <scope>NUCLEOTIDE SEQUENCE [LARGE SCALE GENOMIC DNA]</scope>
    <source>
        <strain evidence="1 2">JCM 3325</strain>
    </source>
</reference>
<dbReference type="EMBL" id="BAAARW010000012">
    <property type="protein sequence ID" value="GAA2423759.1"/>
    <property type="molecule type" value="Genomic_DNA"/>
</dbReference>
<name>A0ABN3J790_9ACTN</name>
<dbReference type="RefSeq" id="WP_344590559.1">
    <property type="nucleotide sequence ID" value="NZ_BAAARW010000012.1"/>
</dbReference>
<evidence type="ECO:0008006" key="3">
    <source>
        <dbReference type="Google" id="ProtNLM"/>
    </source>
</evidence>
<protein>
    <recommendedName>
        <fullName evidence="3">DUF4351 domain-containing protein</fullName>
    </recommendedName>
</protein>
<accession>A0ABN3J790</accession>
<dbReference type="Proteomes" id="UP001501231">
    <property type="component" value="Unassembled WGS sequence"/>
</dbReference>
<keyword evidence="2" id="KW-1185">Reference proteome</keyword>
<comment type="caution">
    <text evidence="1">The sequence shown here is derived from an EMBL/GenBank/DDBJ whole genome shotgun (WGS) entry which is preliminary data.</text>
</comment>